<name>A0ABT8CYD2_9FLAO</name>
<sequence>MNIPLNLKEKSAALSGLILRFCLTGVFLLSFLSANAQFTITNDFRSSQPTGIITGGGGGTQGVASFTSGIVDPVGAGWLRLTASQTNQRGYAYIDKSFPSTLGVLVDFEYKMWRNDSNSTSEYYGGDGIGVFLFDATSTFQLGGYGGSLGYAPNTAGGVNQGLAGGYIGIGLDAYGNYGNNNEGRNGRITRDANNDDVVPNTVVLRGPTTTNSTSSTVNGVLPTNRFLFGTKLGDRSGTAGAIRQRNEVDYNTAPYNIRPTDSQFYRRVQIEIKPLGGSLYNIVVRWRKSGSGAFTELINYNTQDVPPSLLKLGFAASTGGAYNYHEIRNLLVTTPGNLRVTKRADKETLRSVASTNSANVITYTIEVTNDTDAALQNIIFSDKLTDTNGNLVPKTMFNITNITNSGFLAGSSLTQSATTNEINGSLNLAANSVGIITVTGTLSSIPTGNTLKNTVNVMPTDITDNDLGNNTAVVTTPVIAEDVDLTLLKQTIGQECINYTTGNTYELRVTNLGILEATYSRLGNNTNRIVVTKDIPTGYTYNDSQTNYTTSTATGGTERWYRTTQSITGGTRYTYVARGAANGAQTLNGSGIIMEPNFPIRYTITPPAGTQSYDDVAKVEYRGSNGADSFNGTDIELPVNRLNNTITQTVVSTPSQPTIPNSTIYYCMRETATALVATPSTGNTLIWYLNQGGTPATVAPTPLTTLAGTTRYYVSQTNGSCEGPTATIDVVVLPAPSAGSLGNSQILCLNGTPSAFSSTQNGTATGWPTGTTISYRWEISNDGSTNWTAIQGVTTATYTPAMLTAYGIRYYRRITLATINGHTCPSGVSNTVTLRMITPTPGSISGEQKVCSGQTPAQITSESVAMSISDAVITYRWEESFNNAAWTIVPNATAITYTPGVKNKIGIWKYRRIAIATVSGNSCETASNEVIITVKNCKTISNPMLPNKAKK</sequence>
<dbReference type="InterPro" id="IPR013320">
    <property type="entry name" value="ConA-like_dom_sf"/>
</dbReference>
<dbReference type="SUPFAM" id="SSF49899">
    <property type="entry name" value="Concanavalin A-like lectins/glucanases"/>
    <property type="match status" value="1"/>
</dbReference>
<comment type="caution">
    <text evidence="2">The sequence shown here is derived from an EMBL/GenBank/DDBJ whole genome shotgun (WGS) entry which is preliminary data.</text>
</comment>
<dbReference type="EMBL" id="JAUFQU010000001">
    <property type="protein sequence ID" value="MDN3708756.1"/>
    <property type="molecule type" value="Genomic_DNA"/>
</dbReference>
<keyword evidence="3" id="KW-1185">Reference proteome</keyword>
<dbReference type="Pfam" id="PF19081">
    <property type="entry name" value="Ig_7"/>
    <property type="match status" value="1"/>
</dbReference>
<dbReference type="Gene3D" id="2.60.120.200">
    <property type="match status" value="1"/>
</dbReference>
<organism evidence="2 3">
    <name type="scientific">Paenimyroides ceti</name>
    <dbReference type="NCBI Taxonomy" id="395087"/>
    <lineage>
        <taxon>Bacteria</taxon>
        <taxon>Pseudomonadati</taxon>
        <taxon>Bacteroidota</taxon>
        <taxon>Flavobacteriia</taxon>
        <taxon>Flavobacteriales</taxon>
        <taxon>Flavobacteriaceae</taxon>
        <taxon>Paenimyroides</taxon>
    </lineage>
</organism>
<evidence type="ECO:0000313" key="3">
    <source>
        <dbReference type="Proteomes" id="UP001242368"/>
    </source>
</evidence>
<gene>
    <name evidence="2" type="ORF">QW060_16765</name>
</gene>
<dbReference type="RefSeq" id="WP_290364607.1">
    <property type="nucleotide sequence ID" value="NZ_JAUFQU010000001.1"/>
</dbReference>
<reference evidence="3" key="1">
    <citation type="journal article" date="2019" name="Int. J. Syst. Evol. Microbiol.">
        <title>The Global Catalogue of Microorganisms (GCM) 10K type strain sequencing project: providing services to taxonomists for standard genome sequencing and annotation.</title>
        <authorList>
            <consortium name="The Broad Institute Genomics Platform"/>
            <consortium name="The Broad Institute Genome Sequencing Center for Infectious Disease"/>
            <person name="Wu L."/>
            <person name="Ma J."/>
        </authorList>
    </citation>
    <scope>NUCLEOTIDE SEQUENCE [LARGE SCALE GENOMIC DNA]</scope>
    <source>
        <strain evidence="3">CECT 7184</strain>
    </source>
</reference>
<proteinExistence type="predicted"/>
<feature type="domain" description="Ig-like" evidence="1">
    <location>
        <begin position="655"/>
        <end position="735"/>
    </location>
</feature>
<accession>A0ABT8CYD2</accession>
<evidence type="ECO:0000259" key="1">
    <source>
        <dbReference type="Pfam" id="PF19081"/>
    </source>
</evidence>
<dbReference type="InterPro" id="IPR044023">
    <property type="entry name" value="Ig_7"/>
</dbReference>
<evidence type="ECO:0000313" key="2">
    <source>
        <dbReference type="EMBL" id="MDN3708756.1"/>
    </source>
</evidence>
<dbReference type="Proteomes" id="UP001242368">
    <property type="component" value="Unassembled WGS sequence"/>
</dbReference>
<protein>
    <recommendedName>
        <fullName evidence="1">Ig-like domain-containing protein</fullName>
    </recommendedName>
</protein>